<evidence type="ECO:0000313" key="2">
    <source>
        <dbReference type="Proteomes" id="UP000326678"/>
    </source>
</evidence>
<dbReference type="AlphaFoldDB" id="A0A5P8W9R9"/>
<name>A0A5P8W9R9_9NOSO</name>
<dbReference type="KEGG" id="nsh:GXM_07051"/>
<accession>A0A5P8W9R9</accession>
<keyword evidence="2" id="KW-1185">Reference proteome</keyword>
<dbReference type="EMBL" id="CP045227">
    <property type="protein sequence ID" value="QFS49557.1"/>
    <property type="molecule type" value="Genomic_DNA"/>
</dbReference>
<proteinExistence type="predicted"/>
<evidence type="ECO:0000313" key="1">
    <source>
        <dbReference type="EMBL" id="QFS49557.1"/>
    </source>
</evidence>
<dbReference type="Proteomes" id="UP000326678">
    <property type="component" value="Chromosome Gxm2"/>
</dbReference>
<reference evidence="1 2" key="1">
    <citation type="submission" date="2019-10" db="EMBL/GenBank/DDBJ databases">
        <title>Genomic and transcriptomic insights into the perfect genentic adaptation of a filamentous nitrogen-fixing cyanobacterium to rice fields.</title>
        <authorList>
            <person name="Chen Z."/>
        </authorList>
    </citation>
    <scope>NUCLEOTIDE SEQUENCE [LARGE SCALE GENOMIC DNA]</scope>
    <source>
        <strain evidence="1">CCNUC1</strain>
    </source>
</reference>
<protein>
    <submittedName>
        <fullName evidence="1">Uncharacterized protein</fullName>
    </submittedName>
</protein>
<sequence>MLDEPSAINTSEENHLVTAVICHVVRPGREEGYRRRIQESGARIQN</sequence>
<organism evidence="1 2">
    <name type="scientific">Nostoc sphaeroides CCNUC1</name>
    <dbReference type="NCBI Taxonomy" id="2653204"/>
    <lineage>
        <taxon>Bacteria</taxon>
        <taxon>Bacillati</taxon>
        <taxon>Cyanobacteriota</taxon>
        <taxon>Cyanophyceae</taxon>
        <taxon>Nostocales</taxon>
        <taxon>Nostocaceae</taxon>
        <taxon>Nostoc</taxon>
    </lineage>
</organism>
<gene>
    <name evidence="1" type="ORF">GXM_07051</name>
</gene>